<accession>A0A5K7XLL3</accession>
<organism evidence="2 3">
    <name type="scientific">Lacipirellula parvula</name>
    <dbReference type="NCBI Taxonomy" id="2650471"/>
    <lineage>
        <taxon>Bacteria</taxon>
        <taxon>Pseudomonadati</taxon>
        <taxon>Planctomycetota</taxon>
        <taxon>Planctomycetia</taxon>
        <taxon>Pirellulales</taxon>
        <taxon>Lacipirellulaceae</taxon>
        <taxon>Lacipirellula</taxon>
    </lineage>
</organism>
<keyword evidence="3" id="KW-1185">Reference proteome</keyword>
<evidence type="ECO:0000313" key="2">
    <source>
        <dbReference type="EMBL" id="BBO35546.1"/>
    </source>
</evidence>
<evidence type="ECO:0000313" key="3">
    <source>
        <dbReference type="Proteomes" id="UP000326837"/>
    </source>
</evidence>
<gene>
    <name evidence="2" type="ORF">PLANPX_5158</name>
</gene>
<dbReference type="KEGG" id="lpav:PLANPX_5158"/>
<dbReference type="Proteomes" id="UP000326837">
    <property type="component" value="Chromosome"/>
</dbReference>
<feature type="signal peptide" evidence="1">
    <location>
        <begin position="1"/>
        <end position="16"/>
    </location>
</feature>
<reference evidence="3" key="1">
    <citation type="submission" date="2019-10" db="EMBL/GenBank/DDBJ databases">
        <title>Lacipirellula parvula gen. nov., sp. nov., representing a lineage of planctomycetes widespread in freshwater anoxic habitats, and description of the family Lacipirellulaceae.</title>
        <authorList>
            <person name="Dedysh S.N."/>
            <person name="Kulichevskaya I.S."/>
            <person name="Beletsky A.V."/>
            <person name="Rakitin A.L."/>
            <person name="Mardanov A.V."/>
            <person name="Ivanova A.A."/>
            <person name="Saltykova V.X."/>
            <person name="Rijpstra W.I.C."/>
            <person name="Sinninghe Damste J.S."/>
            <person name="Ravin N.V."/>
        </authorList>
    </citation>
    <scope>NUCLEOTIDE SEQUENCE [LARGE SCALE GENOMIC DNA]</scope>
    <source>
        <strain evidence="3">PX69</strain>
    </source>
</reference>
<feature type="chain" id="PRO_5025015815" evidence="1">
    <location>
        <begin position="17"/>
        <end position="66"/>
    </location>
</feature>
<evidence type="ECO:0000256" key="1">
    <source>
        <dbReference type="SAM" id="SignalP"/>
    </source>
</evidence>
<sequence>MKSILALLLTSSTANAAPLQHRSLPMRQVALPARPTYCAPKVIIYVVPVRQPRAVYYGGGFNPYSR</sequence>
<protein>
    <submittedName>
        <fullName evidence="2">Uncharacterized protein</fullName>
    </submittedName>
</protein>
<proteinExistence type="predicted"/>
<keyword evidence="1" id="KW-0732">Signal</keyword>
<dbReference type="EMBL" id="AP021861">
    <property type="protein sequence ID" value="BBO35546.1"/>
    <property type="molecule type" value="Genomic_DNA"/>
</dbReference>
<dbReference type="AlphaFoldDB" id="A0A5K7XLL3"/>
<name>A0A5K7XLL3_9BACT</name>